<dbReference type="GO" id="GO:0046872">
    <property type="term" value="F:metal ion binding"/>
    <property type="evidence" value="ECO:0007669"/>
    <property type="project" value="UniProtKB-KW"/>
</dbReference>
<reference evidence="7 8" key="1">
    <citation type="submission" date="2020-06" db="EMBL/GenBank/DDBJ databases">
        <title>Draft genome sequence of Lactic acid bacteria from Okinawan-style tofu.</title>
        <authorList>
            <person name="Takara I."/>
            <person name="Ikematsu S."/>
        </authorList>
    </citation>
    <scope>NUCLEOTIDE SEQUENCE [LARGE SCALE GENOMIC DNA]</scope>
    <source>
        <strain evidence="8">lg38</strain>
    </source>
</reference>
<evidence type="ECO:0000256" key="4">
    <source>
        <dbReference type="ARBA" id="ARBA00022729"/>
    </source>
</evidence>
<evidence type="ECO:0000256" key="5">
    <source>
        <dbReference type="RuleBase" id="RU003512"/>
    </source>
</evidence>
<keyword evidence="2 5" id="KW-0813">Transport</keyword>
<dbReference type="PRINTS" id="PR00690">
    <property type="entry name" value="ADHESNFAMILY"/>
</dbReference>
<dbReference type="PRINTS" id="PR00691">
    <property type="entry name" value="ADHESINB"/>
</dbReference>
<keyword evidence="3" id="KW-0479">Metal-binding</keyword>
<dbReference type="InterPro" id="IPR006128">
    <property type="entry name" value="Lipoprotein_PsaA-like"/>
</dbReference>
<gene>
    <name evidence="7" type="primary">psaA</name>
    <name evidence="7" type="ORF">ikelab_11540</name>
</gene>
<dbReference type="Proteomes" id="UP000504756">
    <property type="component" value="Unassembled WGS sequence"/>
</dbReference>
<dbReference type="AlphaFoldDB" id="A0A6L2ZV20"/>
<dbReference type="SUPFAM" id="SSF53807">
    <property type="entry name" value="Helical backbone' metal receptor"/>
    <property type="match status" value="1"/>
</dbReference>
<feature type="chain" id="PRO_5038712332" evidence="6">
    <location>
        <begin position="23"/>
        <end position="310"/>
    </location>
</feature>
<dbReference type="CDD" id="cd01137">
    <property type="entry name" value="PsaA"/>
    <property type="match status" value="1"/>
</dbReference>
<proteinExistence type="inferred from homology"/>
<dbReference type="PANTHER" id="PTHR42953:SF1">
    <property type="entry name" value="METAL-BINDING PROTEIN HI_0362-RELATED"/>
    <property type="match status" value="1"/>
</dbReference>
<sequence>MNHRKQLSLIALLASLLLLLTACLPKKEESMASDKLKVVTTYSIIADIAENIGKDHVDVYSMVPRGTDPHQYDPKPNDTQAVEKADLVFYNGLNLETGKGWFDKLIKNSRKEDSTFMVSQGVTPIHLSEKGKESEEDPHAWLNIQNGIIYAQNIEKELSKKDPQHKEDYQKNLKAYTDKLQQLDTEAKAKIATIPEEDRILVTSEGAFKYFSKQYGLTAEYIWEINTDNQGTPAQLNRINTIVKDKNVKALFVETSVSPKTMESVSRQTGVKIYSKIFTDSLADEGQKGDTYYDMLKWNIEHITDGLSGK</sequence>
<evidence type="ECO:0000313" key="8">
    <source>
        <dbReference type="Proteomes" id="UP000504756"/>
    </source>
</evidence>
<dbReference type="PANTHER" id="PTHR42953">
    <property type="entry name" value="HIGH-AFFINITY ZINC UPTAKE SYSTEM PROTEIN ZNUA-RELATED"/>
    <property type="match status" value="1"/>
</dbReference>
<keyword evidence="4 6" id="KW-0732">Signal</keyword>
<dbReference type="GO" id="GO:0030001">
    <property type="term" value="P:metal ion transport"/>
    <property type="evidence" value="ECO:0007669"/>
    <property type="project" value="InterPro"/>
</dbReference>
<dbReference type="EMBL" id="BLXU01000006">
    <property type="protein sequence ID" value="GFO51879.1"/>
    <property type="molecule type" value="Genomic_DNA"/>
</dbReference>
<dbReference type="GO" id="GO:0007155">
    <property type="term" value="P:cell adhesion"/>
    <property type="evidence" value="ECO:0007669"/>
    <property type="project" value="InterPro"/>
</dbReference>
<dbReference type="InterPro" id="IPR006127">
    <property type="entry name" value="ZnuA-like"/>
</dbReference>
<protein>
    <submittedName>
        <fullName evidence="7">Metal ABC transporter substrate-binding protein</fullName>
    </submittedName>
</protein>
<feature type="signal peptide" evidence="6">
    <location>
        <begin position="1"/>
        <end position="22"/>
    </location>
</feature>
<dbReference type="GO" id="GO:0030313">
    <property type="term" value="C:cell envelope"/>
    <property type="evidence" value="ECO:0007669"/>
    <property type="project" value="UniProtKB-SubCell"/>
</dbReference>
<comment type="subcellular location">
    <subcellularLocation>
        <location evidence="1">Cell envelope</location>
    </subcellularLocation>
</comment>
<organism evidence="7 8">
    <name type="scientific">Lactococcus garvieae</name>
    <dbReference type="NCBI Taxonomy" id="1363"/>
    <lineage>
        <taxon>Bacteria</taxon>
        <taxon>Bacillati</taxon>
        <taxon>Bacillota</taxon>
        <taxon>Bacilli</taxon>
        <taxon>Lactobacillales</taxon>
        <taxon>Streptococcaceae</taxon>
        <taxon>Lactococcus</taxon>
    </lineage>
</organism>
<evidence type="ECO:0000256" key="1">
    <source>
        <dbReference type="ARBA" id="ARBA00004196"/>
    </source>
</evidence>
<dbReference type="RefSeq" id="WP_176490335.1">
    <property type="nucleotide sequence ID" value="NZ_BLXU01000006.1"/>
</dbReference>
<evidence type="ECO:0000256" key="3">
    <source>
        <dbReference type="ARBA" id="ARBA00022723"/>
    </source>
</evidence>
<dbReference type="PROSITE" id="PS51257">
    <property type="entry name" value="PROKAR_LIPOPROTEIN"/>
    <property type="match status" value="1"/>
</dbReference>
<dbReference type="Pfam" id="PF01297">
    <property type="entry name" value="ZnuA"/>
    <property type="match status" value="1"/>
</dbReference>
<dbReference type="InterPro" id="IPR006129">
    <property type="entry name" value="AdhesinB"/>
</dbReference>
<evidence type="ECO:0000256" key="6">
    <source>
        <dbReference type="SAM" id="SignalP"/>
    </source>
</evidence>
<name>A0A6L2ZV20_9LACT</name>
<comment type="caution">
    <text evidence="7">The sequence shown here is derived from an EMBL/GenBank/DDBJ whole genome shotgun (WGS) entry which is preliminary data.</text>
</comment>
<evidence type="ECO:0000256" key="2">
    <source>
        <dbReference type="ARBA" id="ARBA00022448"/>
    </source>
</evidence>
<accession>A0A6L2ZV20</accession>
<evidence type="ECO:0000313" key="7">
    <source>
        <dbReference type="EMBL" id="GFO51879.1"/>
    </source>
</evidence>
<dbReference type="Gene3D" id="3.40.50.1980">
    <property type="entry name" value="Nitrogenase molybdenum iron protein domain"/>
    <property type="match status" value="2"/>
</dbReference>
<comment type="similarity">
    <text evidence="5">Belongs to the bacterial solute-binding protein 9 family.</text>
</comment>
<dbReference type="InterPro" id="IPR050492">
    <property type="entry name" value="Bact_metal-bind_prot9"/>
</dbReference>